<dbReference type="Proteomes" id="UP001167919">
    <property type="component" value="Unassembled WGS sequence"/>
</dbReference>
<reference evidence="5" key="3">
    <citation type="submission" date="2020-01" db="EMBL/GenBank/DDBJ databases">
        <authorList>
            <person name="Cousin F.J."/>
            <person name="Le Guellec R."/>
            <person name="Cretenet M."/>
        </authorList>
    </citation>
    <scope>NUCLEOTIDE SEQUENCE</scope>
    <source>
        <strain evidence="5">UCMA 15228</strain>
    </source>
</reference>
<evidence type="ECO:0000313" key="6">
    <source>
        <dbReference type="Proteomes" id="UP000286907"/>
    </source>
</evidence>
<dbReference type="InterPro" id="IPR029132">
    <property type="entry name" value="CBAH/NAAA_C"/>
</dbReference>
<evidence type="ECO:0000256" key="1">
    <source>
        <dbReference type="ARBA" id="ARBA00006625"/>
    </source>
</evidence>
<evidence type="ECO:0000259" key="3">
    <source>
        <dbReference type="Pfam" id="PF02275"/>
    </source>
</evidence>
<organism evidence="4 7">
    <name type="scientific">Oenococcus sicerae</name>
    <dbReference type="NCBI Taxonomy" id="2203724"/>
    <lineage>
        <taxon>Bacteria</taxon>
        <taxon>Bacillati</taxon>
        <taxon>Bacillota</taxon>
        <taxon>Bacilli</taxon>
        <taxon>Lactobacillales</taxon>
        <taxon>Lactobacillaceae</taxon>
        <taxon>Oenococcus</taxon>
    </lineage>
</organism>
<evidence type="ECO:0000313" key="4">
    <source>
        <dbReference type="EMBL" id="MDN6900272.1"/>
    </source>
</evidence>
<dbReference type="Proteomes" id="UP000286907">
    <property type="component" value="Chromosome"/>
</dbReference>
<feature type="domain" description="Choloylglycine hydrolase/NAAA C-terminal" evidence="3">
    <location>
        <begin position="4"/>
        <end position="315"/>
    </location>
</feature>
<proteinExistence type="inferred from homology"/>
<dbReference type="EMBL" id="CP029684">
    <property type="protein sequence ID" value="QAS69849.1"/>
    <property type="molecule type" value="Genomic_DNA"/>
</dbReference>
<evidence type="ECO:0000256" key="2">
    <source>
        <dbReference type="ARBA" id="ARBA00022801"/>
    </source>
</evidence>
<dbReference type="RefSeq" id="WP_128686322.1">
    <property type="nucleotide sequence ID" value="NZ_CP029684.2"/>
</dbReference>
<dbReference type="Gene3D" id="3.60.60.10">
    <property type="entry name" value="Penicillin V Acylase, Chain A"/>
    <property type="match status" value="1"/>
</dbReference>
<dbReference type="PANTHER" id="PTHR35527:SF2">
    <property type="entry name" value="HYDROLASE"/>
    <property type="match status" value="1"/>
</dbReference>
<dbReference type="EMBL" id="SDWY01000002">
    <property type="protein sequence ID" value="MDN6900272.1"/>
    <property type="molecule type" value="Genomic_DNA"/>
</dbReference>
<dbReference type="CDD" id="cd00542">
    <property type="entry name" value="Ntn_PVA"/>
    <property type="match status" value="1"/>
</dbReference>
<reference evidence="4" key="2">
    <citation type="submission" date="2019-01" db="EMBL/GenBank/DDBJ databases">
        <title>Oenococcus sicerae UCMA17102.</title>
        <authorList>
            <person name="Cousin F.J."/>
            <person name="Le Guellec R."/>
            <person name="Cretenet M."/>
        </authorList>
    </citation>
    <scope>NUCLEOTIDE SEQUENCE</scope>
    <source>
        <strain evidence="4">UCMA17102</strain>
    </source>
</reference>
<name>A0AAJ1R9K3_9LACO</name>
<gene>
    <name evidence="5" type="ORF">DLJ48_04590</name>
    <name evidence="4" type="ORF">EVC35_04525</name>
</gene>
<evidence type="ECO:0000313" key="5">
    <source>
        <dbReference type="EMBL" id="QAS69849.1"/>
    </source>
</evidence>
<sequence length="334" mass="37036">MIGCSSFVLNSEDGTHLLSRTMDFTIEMAENVIYTPRGKEIDPAYQAKQKYQSRLAFVGMGQLSADGPLLFDGVNEAGLTAATLYFPQYAEYTKKSIANQIDVSPDKIVTYVLANFKNLAEVKKAFESNIQIVAQANPVLGITPPLHWIFMDQSGRSLIVEPTKTGLKTYADSLGVMTNSPDYSWQETNLRNYLPVQPKQHSSISWSGKHLTAFSQGSGTFGLPGDFTPTSRFVRVAFLKSFIQQPKDELETVTAAANILKSVSIPKGIVLTETGGSDYTCYSSYMSSQTKSYYFATYSNQRMRKVSLTQTLLANDNYVSFPVTNDEDVQELNK</sequence>
<dbReference type="PANTHER" id="PTHR35527">
    <property type="entry name" value="CHOLOYLGLYCINE HYDROLASE"/>
    <property type="match status" value="1"/>
</dbReference>
<dbReference type="Pfam" id="PF02275">
    <property type="entry name" value="CBAH"/>
    <property type="match status" value="1"/>
</dbReference>
<reference evidence="5 6" key="1">
    <citation type="journal article" date="2019" name="Syst. Appl. Microbiol.">
        <title>Oenococcus sicerae sp. nov., isolated from French cider.</title>
        <authorList>
            <person name="Cousin F.J."/>
            <person name="Le Guellec R."/>
            <person name="Chagnot C."/>
            <person name="Goux D."/>
            <person name="Dalmasso M."/>
            <person name="Laplace J.M."/>
            <person name="Cretenet M."/>
        </authorList>
    </citation>
    <scope>NUCLEOTIDE SEQUENCE [LARGE SCALE GENOMIC DNA]</scope>
    <source>
        <strain evidence="5 6">UCMA 15228</strain>
    </source>
</reference>
<dbReference type="GO" id="GO:0016787">
    <property type="term" value="F:hydrolase activity"/>
    <property type="evidence" value="ECO:0007669"/>
    <property type="project" value="UniProtKB-KW"/>
</dbReference>
<dbReference type="InterPro" id="IPR029055">
    <property type="entry name" value="Ntn_hydrolases_N"/>
</dbReference>
<keyword evidence="6" id="KW-1185">Reference proteome</keyword>
<dbReference type="SUPFAM" id="SSF56235">
    <property type="entry name" value="N-terminal nucleophile aminohydrolases (Ntn hydrolases)"/>
    <property type="match status" value="1"/>
</dbReference>
<dbReference type="InterPro" id="IPR052193">
    <property type="entry name" value="Peptidase_C59"/>
</dbReference>
<evidence type="ECO:0000313" key="7">
    <source>
        <dbReference type="Proteomes" id="UP001167919"/>
    </source>
</evidence>
<protein>
    <submittedName>
        <fullName evidence="4">Choloylglycine hydrolase family protein</fullName>
    </submittedName>
</protein>
<dbReference type="AlphaFoldDB" id="A0AAJ1R9K3"/>
<comment type="similarity">
    <text evidence="1">Belongs to the peptidase C59 family.</text>
</comment>
<keyword evidence="2 4" id="KW-0378">Hydrolase</keyword>
<accession>A0AAJ1R9K3</accession>